<sequence length="198" mass="22367">MPKSQIDDHEDSSSDDDDESIADCLFHDPVCHKCEEAIVNRDQLISCAGGCFRRFHKACVENHIHNNVFTCFVCLLGGNWCFLCKTQIVSADHSETCQISSCKNRFHASCIQNLEEKSDRRFVCAHHYCLTCSIEVRNPTCGTFLACIKCPSAYHKHDRCIPAGTILLNTRWIICTEHKKEASQKKSANVNFCFVCGL</sequence>
<dbReference type="InterPro" id="IPR055197">
    <property type="entry name" value="PHDvar_NSD"/>
</dbReference>
<evidence type="ECO:0000313" key="6">
    <source>
        <dbReference type="Proteomes" id="UP000887565"/>
    </source>
</evidence>
<evidence type="ECO:0000256" key="4">
    <source>
        <dbReference type="ARBA" id="ARBA00022833"/>
    </source>
</evidence>
<dbReference type="InterPro" id="IPR019786">
    <property type="entry name" value="Zinc_finger_PHD-type_CS"/>
</dbReference>
<dbReference type="GO" id="GO:0006338">
    <property type="term" value="P:chromatin remodeling"/>
    <property type="evidence" value="ECO:0007669"/>
    <property type="project" value="UniProtKB-ARBA"/>
</dbReference>
<feature type="domain" description="Zinc finger PHD-type" evidence="5">
    <location>
        <begin position="30"/>
        <end position="75"/>
    </location>
</feature>
<feature type="domain" description="Zinc finger PHD-type" evidence="5">
    <location>
        <begin position="80"/>
        <end position="128"/>
    </location>
</feature>
<protein>
    <submittedName>
        <fullName evidence="7">Zinc finger PHD-type domain-containing protein</fullName>
    </submittedName>
</protein>
<dbReference type="WBParaSite" id="nRc.2.0.1.t48348-RA">
    <property type="protein sequence ID" value="nRc.2.0.1.t48348-RA"/>
    <property type="gene ID" value="nRc.2.0.1.g48348"/>
</dbReference>
<evidence type="ECO:0000256" key="2">
    <source>
        <dbReference type="ARBA" id="ARBA00022737"/>
    </source>
</evidence>
<dbReference type="PROSITE" id="PS01359">
    <property type="entry name" value="ZF_PHD_1"/>
    <property type="match status" value="1"/>
</dbReference>
<proteinExistence type="predicted"/>
<accession>A0A915LDE4</accession>
<keyword evidence="1" id="KW-0479">Metal-binding</keyword>
<dbReference type="SMART" id="SM00249">
    <property type="entry name" value="PHD"/>
    <property type="match status" value="2"/>
</dbReference>
<name>A0A915LDE4_ROMCU</name>
<keyword evidence="2" id="KW-0677">Repeat</keyword>
<dbReference type="Proteomes" id="UP000887565">
    <property type="component" value="Unplaced"/>
</dbReference>
<evidence type="ECO:0000313" key="7">
    <source>
        <dbReference type="WBParaSite" id="nRc.2.0.1.t48348-RA"/>
    </source>
</evidence>
<keyword evidence="3" id="KW-0863">Zinc-finger</keyword>
<dbReference type="AlphaFoldDB" id="A0A915LDE4"/>
<organism evidence="6 7">
    <name type="scientific">Romanomermis culicivorax</name>
    <name type="common">Nematode worm</name>
    <dbReference type="NCBI Taxonomy" id="13658"/>
    <lineage>
        <taxon>Eukaryota</taxon>
        <taxon>Metazoa</taxon>
        <taxon>Ecdysozoa</taxon>
        <taxon>Nematoda</taxon>
        <taxon>Enoplea</taxon>
        <taxon>Dorylaimia</taxon>
        <taxon>Mermithida</taxon>
        <taxon>Mermithoidea</taxon>
        <taxon>Mermithidae</taxon>
        <taxon>Romanomermis</taxon>
    </lineage>
</organism>
<reference evidence="7" key="1">
    <citation type="submission" date="2022-11" db="UniProtKB">
        <authorList>
            <consortium name="WormBaseParasite"/>
        </authorList>
    </citation>
    <scope>IDENTIFICATION</scope>
</reference>
<evidence type="ECO:0000259" key="5">
    <source>
        <dbReference type="SMART" id="SM00249"/>
    </source>
</evidence>
<keyword evidence="6" id="KW-1185">Reference proteome</keyword>
<dbReference type="InterPro" id="IPR001965">
    <property type="entry name" value="Znf_PHD"/>
</dbReference>
<dbReference type="CDD" id="cd15566">
    <property type="entry name" value="PHD3_NSD"/>
    <property type="match status" value="1"/>
</dbReference>
<dbReference type="OMA" id="RSHECFE"/>
<dbReference type="Pfam" id="PF23004">
    <property type="entry name" value="PHDvar_NSD"/>
    <property type="match status" value="1"/>
</dbReference>
<dbReference type="GO" id="GO:0008270">
    <property type="term" value="F:zinc ion binding"/>
    <property type="evidence" value="ECO:0007669"/>
    <property type="project" value="UniProtKB-KW"/>
</dbReference>
<keyword evidence="4" id="KW-0862">Zinc</keyword>
<evidence type="ECO:0000256" key="1">
    <source>
        <dbReference type="ARBA" id="ARBA00022723"/>
    </source>
</evidence>
<evidence type="ECO:0000256" key="3">
    <source>
        <dbReference type="ARBA" id="ARBA00022771"/>
    </source>
</evidence>